<dbReference type="EMBL" id="JXTC01000292">
    <property type="protein sequence ID" value="PON68815.1"/>
    <property type="molecule type" value="Genomic_DNA"/>
</dbReference>
<protein>
    <submittedName>
        <fullName evidence="1">Uncharacterized protein</fullName>
    </submittedName>
</protein>
<comment type="caution">
    <text evidence="1">The sequence shown here is derived from an EMBL/GenBank/DDBJ whole genome shotgun (WGS) entry which is preliminary data.</text>
</comment>
<organism evidence="1 2">
    <name type="scientific">Trema orientale</name>
    <name type="common">Charcoal tree</name>
    <name type="synonym">Celtis orientalis</name>
    <dbReference type="NCBI Taxonomy" id="63057"/>
    <lineage>
        <taxon>Eukaryota</taxon>
        <taxon>Viridiplantae</taxon>
        <taxon>Streptophyta</taxon>
        <taxon>Embryophyta</taxon>
        <taxon>Tracheophyta</taxon>
        <taxon>Spermatophyta</taxon>
        <taxon>Magnoliopsida</taxon>
        <taxon>eudicotyledons</taxon>
        <taxon>Gunneridae</taxon>
        <taxon>Pentapetalae</taxon>
        <taxon>rosids</taxon>
        <taxon>fabids</taxon>
        <taxon>Rosales</taxon>
        <taxon>Cannabaceae</taxon>
        <taxon>Trema</taxon>
    </lineage>
</organism>
<gene>
    <name evidence="1" type="ORF">TorRG33x02_260970</name>
</gene>
<sequence length="110" mass="12736">VVFFSKFLFSTFQTLEPEEQGEMSIITKLPLPHNSRIHYNRDGISSNLPTKKKKKKSTWEIQEKTQYITNTINSHIHKLESKNPKILIPSRKLILSCLATNKTRTKNGPK</sequence>
<dbReference type="Proteomes" id="UP000237000">
    <property type="component" value="Unassembled WGS sequence"/>
</dbReference>
<evidence type="ECO:0000313" key="2">
    <source>
        <dbReference type="Proteomes" id="UP000237000"/>
    </source>
</evidence>
<name>A0A2P5D696_TREOI</name>
<proteinExistence type="predicted"/>
<dbReference type="InParanoid" id="A0A2P5D696"/>
<evidence type="ECO:0000313" key="1">
    <source>
        <dbReference type="EMBL" id="PON68815.1"/>
    </source>
</evidence>
<accession>A0A2P5D696</accession>
<keyword evidence="2" id="KW-1185">Reference proteome</keyword>
<feature type="non-terminal residue" evidence="1">
    <location>
        <position position="1"/>
    </location>
</feature>
<dbReference type="AlphaFoldDB" id="A0A2P5D696"/>
<reference evidence="2" key="1">
    <citation type="submission" date="2016-06" db="EMBL/GenBank/DDBJ databases">
        <title>Parallel loss of symbiosis genes in relatives of nitrogen-fixing non-legume Parasponia.</title>
        <authorList>
            <person name="Van Velzen R."/>
            <person name="Holmer R."/>
            <person name="Bu F."/>
            <person name="Rutten L."/>
            <person name="Van Zeijl A."/>
            <person name="Liu W."/>
            <person name="Santuari L."/>
            <person name="Cao Q."/>
            <person name="Sharma T."/>
            <person name="Shen D."/>
            <person name="Roswanjaya Y."/>
            <person name="Wardhani T."/>
            <person name="Kalhor M.S."/>
            <person name="Jansen J."/>
            <person name="Van den Hoogen J."/>
            <person name="Gungor B."/>
            <person name="Hartog M."/>
            <person name="Hontelez J."/>
            <person name="Verver J."/>
            <person name="Yang W.-C."/>
            <person name="Schijlen E."/>
            <person name="Repin R."/>
            <person name="Schilthuizen M."/>
            <person name="Schranz E."/>
            <person name="Heidstra R."/>
            <person name="Miyata K."/>
            <person name="Fedorova E."/>
            <person name="Kohlen W."/>
            <person name="Bisseling T."/>
            <person name="Smit S."/>
            <person name="Geurts R."/>
        </authorList>
    </citation>
    <scope>NUCLEOTIDE SEQUENCE [LARGE SCALE GENOMIC DNA]</scope>
    <source>
        <strain evidence="2">cv. RG33-2</strain>
    </source>
</reference>